<dbReference type="HOGENOM" id="CLU_544189_0_0_1"/>
<dbReference type="EMBL" id="KN824297">
    <property type="protein sequence ID" value="KIM27704.1"/>
    <property type="molecule type" value="Genomic_DNA"/>
</dbReference>
<gene>
    <name evidence="1" type="ORF">M408DRAFT_329885</name>
</gene>
<organism evidence="1 2">
    <name type="scientific">Serendipita vermifera MAFF 305830</name>
    <dbReference type="NCBI Taxonomy" id="933852"/>
    <lineage>
        <taxon>Eukaryota</taxon>
        <taxon>Fungi</taxon>
        <taxon>Dikarya</taxon>
        <taxon>Basidiomycota</taxon>
        <taxon>Agaricomycotina</taxon>
        <taxon>Agaricomycetes</taxon>
        <taxon>Sebacinales</taxon>
        <taxon>Serendipitaceae</taxon>
        <taxon>Serendipita</taxon>
    </lineage>
</organism>
<sequence>MDVIGPVSSTNNAFDPTCQLIINQFLASHRPAITWLTLWPSSASLPLGAANRLPLEMVIRICDFCLFMGAERTNIMLISQLWYAAMQSPTLWAKIPLRVSTRGAYIHASHLVGLMKRLVLSQSAPLDAVILNGRTMYDTAIDINFAASPDYLPLRTVISHCETHRWRSLSIHHIGTYTGEPLDFATPNLKSLTLWGSTISFFTSSGLLRLMIALKHSLLHVEFRELNDEILPLLKSRAMGSLHSFRGAGKEVLAITNYSVLQELEIRDSIALPELAFVPLPPTLHIIPPCHTLLFQRFDVQNVRNLVIWELHSEVYSPDTTVVFPSLRTLTILRGDITSILYLSAPMLHTLHIGAPETDVNVYRRTLEKNVMIVLRDLPHHIKLEPRMLVCHLPLSIDTTLFLLARWSNLEELSLRLARPFDIRWLVADLLKHYGTKAPSESSKMQWKYLPALKWLKLEADELGTHDWDAYAKRILEGRKGGNLTCVAWNAAGKGGGAVSL</sequence>
<reference evidence="2" key="2">
    <citation type="submission" date="2015-01" db="EMBL/GenBank/DDBJ databases">
        <title>Evolutionary Origins and Diversification of the Mycorrhizal Mutualists.</title>
        <authorList>
            <consortium name="DOE Joint Genome Institute"/>
            <consortium name="Mycorrhizal Genomics Consortium"/>
            <person name="Kohler A."/>
            <person name="Kuo A."/>
            <person name="Nagy L.G."/>
            <person name="Floudas D."/>
            <person name="Copeland A."/>
            <person name="Barry K.W."/>
            <person name="Cichocki N."/>
            <person name="Veneault-Fourrey C."/>
            <person name="LaButti K."/>
            <person name="Lindquist E.A."/>
            <person name="Lipzen A."/>
            <person name="Lundell T."/>
            <person name="Morin E."/>
            <person name="Murat C."/>
            <person name="Riley R."/>
            <person name="Ohm R."/>
            <person name="Sun H."/>
            <person name="Tunlid A."/>
            <person name="Henrissat B."/>
            <person name="Grigoriev I.V."/>
            <person name="Hibbett D.S."/>
            <person name="Martin F."/>
        </authorList>
    </citation>
    <scope>NUCLEOTIDE SEQUENCE [LARGE SCALE GENOMIC DNA]</scope>
    <source>
        <strain evidence="2">MAFF 305830</strain>
    </source>
</reference>
<protein>
    <recommendedName>
        <fullName evidence="3">F-box domain-containing protein</fullName>
    </recommendedName>
</protein>
<keyword evidence="2" id="KW-1185">Reference proteome</keyword>
<accession>A0A0C3B6E3</accession>
<evidence type="ECO:0008006" key="3">
    <source>
        <dbReference type="Google" id="ProtNLM"/>
    </source>
</evidence>
<dbReference type="AlphaFoldDB" id="A0A0C3B6E3"/>
<evidence type="ECO:0000313" key="1">
    <source>
        <dbReference type="EMBL" id="KIM27704.1"/>
    </source>
</evidence>
<name>A0A0C3B6E3_SERVB</name>
<proteinExistence type="predicted"/>
<reference evidence="1 2" key="1">
    <citation type="submission" date="2014-04" db="EMBL/GenBank/DDBJ databases">
        <authorList>
            <consortium name="DOE Joint Genome Institute"/>
            <person name="Kuo A."/>
            <person name="Zuccaro A."/>
            <person name="Kohler A."/>
            <person name="Nagy L.G."/>
            <person name="Floudas D."/>
            <person name="Copeland A."/>
            <person name="Barry K.W."/>
            <person name="Cichocki N."/>
            <person name="Veneault-Fourrey C."/>
            <person name="LaButti K."/>
            <person name="Lindquist E.A."/>
            <person name="Lipzen A."/>
            <person name="Lundell T."/>
            <person name="Morin E."/>
            <person name="Murat C."/>
            <person name="Sun H."/>
            <person name="Tunlid A."/>
            <person name="Henrissat B."/>
            <person name="Grigoriev I.V."/>
            <person name="Hibbett D.S."/>
            <person name="Martin F."/>
            <person name="Nordberg H.P."/>
            <person name="Cantor M.N."/>
            <person name="Hua S.X."/>
        </authorList>
    </citation>
    <scope>NUCLEOTIDE SEQUENCE [LARGE SCALE GENOMIC DNA]</scope>
    <source>
        <strain evidence="1 2">MAFF 305830</strain>
    </source>
</reference>
<dbReference type="Proteomes" id="UP000054097">
    <property type="component" value="Unassembled WGS sequence"/>
</dbReference>
<evidence type="ECO:0000313" key="2">
    <source>
        <dbReference type="Proteomes" id="UP000054097"/>
    </source>
</evidence>